<keyword evidence="6" id="KW-0677">Repeat</keyword>
<evidence type="ECO:0000259" key="20">
    <source>
        <dbReference type="PROSITE" id="PS50142"/>
    </source>
</evidence>
<evidence type="ECO:0000259" key="23">
    <source>
        <dbReference type="PROSITE" id="PS51194"/>
    </source>
</evidence>
<feature type="domain" description="Dicer dsRNA-binding fold" evidence="24">
    <location>
        <begin position="620"/>
        <end position="710"/>
    </location>
</feature>
<dbReference type="SMART" id="SM00490">
    <property type="entry name" value="HELICc"/>
    <property type="match status" value="1"/>
</dbReference>
<keyword evidence="12" id="KW-0460">Magnesium</keyword>
<dbReference type="Pfam" id="PF04851">
    <property type="entry name" value="ResIII"/>
    <property type="match status" value="1"/>
</dbReference>
<dbReference type="PROSITE" id="PS50142">
    <property type="entry name" value="RNASE_3_2"/>
    <property type="match status" value="2"/>
</dbReference>
<dbReference type="Gene3D" id="3.30.160.380">
    <property type="entry name" value="Dicer dimerisation domain"/>
    <property type="match status" value="1"/>
</dbReference>
<evidence type="ECO:0000259" key="22">
    <source>
        <dbReference type="PROSITE" id="PS51192"/>
    </source>
</evidence>
<accession>A0A0G2IBM0</accession>
<keyword evidence="8" id="KW-0378">Hydrolase</keyword>
<evidence type="ECO:0000256" key="16">
    <source>
        <dbReference type="ARBA" id="ARBA00025403"/>
    </source>
</evidence>
<dbReference type="GO" id="GO:0004386">
    <property type="term" value="F:helicase activity"/>
    <property type="evidence" value="ECO:0007669"/>
    <property type="project" value="UniProtKB-KW"/>
</dbReference>
<dbReference type="InterPro" id="IPR038248">
    <property type="entry name" value="Dicer_dimer_sf"/>
</dbReference>
<dbReference type="OrthoDB" id="416741at2759"/>
<feature type="region of interest" description="Disordered" evidence="19">
    <location>
        <begin position="1"/>
        <end position="28"/>
    </location>
</feature>
<dbReference type="InterPro" id="IPR000999">
    <property type="entry name" value="RNase_III_dom"/>
</dbReference>
<evidence type="ECO:0000256" key="4">
    <source>
        <dbReference type="ARBA" id="ARBA00022721"/>
    </source>
</evidence>
<dbReference type="PROSITE" id="PS50821">
    <property type="entry name" value="PAZ"/>
    <property type="match status" value="1"/>
</dbReference>
<dbReference type="SUPFAM" id="SSF52540">
    <property type="entry name" value="P-loop containing nucleoside triphosphate hydrolases"/>
    <property type="match status" value="1"/>
</dbReference>
<dbReference type="GO" id="GO:0005524">
    <property type="term" value="F:ATP binding"/>
    <property type="evidence" value="ECO:0007669"/>
    <property type="project" value="UniProtKB-KW"/>
</dbReference>
<dbReference type="PROSITE" id="PS51194">
    <property type="entry name" value="HELICASE_CTER"/>
    <property type="match status" value="1"/>
</dbReference>
<protein>
    <recommendedName>
        <fullName evidence="3">Dicer-like protein 1</fullName>
    </recommendedName>
</protein>
<organism evidence="25 26">
    <name type="scientific">[Emmonsia] crescens</name>
    <dbReference type="NCBI Taxonomy" id="73230"/>
    <lineage>
        <taxon>Eukaryota</taxon>
        <taxon>Fungi</taxon>
        <taxon>Dikarya</taxon>
        <taxon>Ascomycota</taxon>
        <taxon>Pezizomycotina</taxon>
        <taxon>Eurotiomycetes</taxon>
        <taxon>Eurotiomycetidae</taxon>
        <taxon>Onygenales</taxon>
        <taxon>Ajellomycetaceae</taxon>
        <taxon>Emergomyces</taxon>
    </lineage>
</organism>
<dbReference type="SUPFAM" id="SSF69065">
    <property type="entry name" value="RNase III domain-like"/>
    <property type="match status" value="2"/>
</dbReference>
<dbReference type="PROSITE" id="PS51192">
    <property type="entry name" value="HELICASE_ATP_BIND_1"/>
    <property type="match status" value="1"/>
</dbReference>
<evidence type="ECO:0000256" key="15">
    <source>
        <dbReference type="ARBA" id="ARBA00023211"/>
    </source>
</evidence>
<dbReference type="PROSITE" id="PS00517">
    <property type="entry name" value="RNASE_3_1"/>
    <property type="match status" value="1"/>
</dbReference>
<dbReference type="Gene3D" id="1.10.1520.10">
    <property type="entry name" value="Ribonuclease III domain"/>
    <property type="match status" value="2"/>
</dbReference>
<dbReference type="GO" id="GO:0004525">
    <property type="term" value="F:ribonuclease III activity"/>
    <property type="evidence" value="ECO:0007669"/>
    <property type="project" value="InterPro"/>
</dbReference>
<dbReference type="PROSITE" id="PS51327">
    <property type="entry name" value="DICER_DSRBF"/>
    <property type="match status" value="1"/>
</dbReference>
<dbReference type="GO" id="GO:0003677">
    <property type="term" value="F:DNA binding"/>
    <property type="evidence" value="ECO:0007669"/>
    <property type="project" value="InterPro"/>
</dbReference>
<dbReference type="FunFam" id="1.10.1520.10:FF:000015">
    <property type="entry name" value="Dicer-like protein 1"/>
    <property type="match status" value="1"/>
</dbReference>
<dbReference type="GO" id="GO:0051607">
    <property type="term" value="P:defense response to virus"/>
    <property type="evidence" value="ECO:0007669"/>
    <property type="project" value="UniProtKB-KW"/>
</dbReference>
<evidence type="ECO:0000259" key="21">
    <source>
        <dbReference type="PROSITE" id="PS50821"/>
    </source>
</evidence>
<dbReference type="FunFam" id="3.40.50.300:FF:001988">
    <property type="entry name" value="Dicer-like protein 1"/>
    <property type="match status" value="1"/>
</dbReference>
<feature type="domain" description="Helicase ATP-binding" evidence="22">
    <location>
        <begin position="100"/>
        <end position="282"/>
    </location>
</feature>
<dbReference type="SMART" id="SM00487">
    <property type="entry name" value="DEXDc"/>
    <property type="match status" value="1"/>
</dbReference>
<dbReference type="Pfam" id="PF03368">
    <property type="entry name" value="Dicer_dimer"/>
    <property type="match status" value="1"/>
</dbReference>
<evidence type="ECO:0000256" key="1">
    <source>
        <dbReference type="ARBA" id="ARBA00001936"/>
    </source>
</evidence>
<evidence type="ECO:0000256" key="19">
    <source>
        <dbReference type="SAM" id="MobiDB-lite"/>
    </source>
</evidence>
<dbReference type="Pfam" id="PF00271">
    <property type="entry name" value="Helicase_C"/>
    <property type="match status" value="1"/>
</dbReference>
<dbReference type="InterPro" id="IPR001650">
    <property type="entry name" value="Helicase_C-like"/>
</dbReference>
<comment type="cofactor">
    <cofactor evidence="2">
        <name>Mg(2+)</name>
        <dbReference type="ChEBI" id="CHEBI:18420"/>
    </cofactor>
</comment>
<keyword evidence="10" id="KW-0862">Zinc</keyword>
<reference evidence="26" key="1">
    <citation type="journal article" date="2015" name="PLoS Genet.">
        <title>The dynamic genome and transcriptome of the human fungal pathogen Blastomyces and close relative Emmonsia.</title>
        <authorList>
            <person name="Munoz J.F."/>
            <person name="Gauthier G.M."/>
            <person name="Desjardins C.A."/>
            <person name="Gallo J.E."/>
            <person name="Holder J."/>
            <person name="Sullivan T.D."/>
            <person name="Marty A.J."/>
            <person name="Carmen J.C."/>
            <person name="Chen Z."/>
            <person name="Ding L."/>
            <person name="Gujja S."/>
            <person name="Magrini V."/>
            <person name="Misas E."/>
            <person name="Mitreva M."/>
            <person name="Priest M."/>
            <person name="Saif S."/>
            <person name="Whiston E.A."/>
            <person name="Young S."/>
            <person name="Zeng Q."/>
            <person name="Goldman W.E."/>
            <person name="Mardis E.R."/>
            <person name="Taylor J.W."/>
            <person name="McEwen J.G."/>
            <person name="Clay O.K."/>
            <person name="Klein B.S."/>
            <person name="Cuomo C.A."/>
        </authorList>
    </citation>
    <scope>NUCLEOTIDE SEQUENCE [LARGE SCALE GENOMIC DNA]</scope>
    <source>
        <strain evidence="26">UAMH 3008</strain>
    </source>
</reference>
<dbReference type="InterPro" id="IPR005034">
    <property type="entry name" value="Dicer_dimerisation"/>
</dbReference>
<evidence type="ECO:0000256" key="12">
    <source>
        <dbReference type="ARBA" id="ARBA00022842"/>
    </source>
</evidence>
<keyword evidence="5" id="KW-0479">Metal-binding</keyword>
<evidence type="ECO:0000256" key="7">
    <source>
        <dbReference type="ARBA" id="ARBA00022741"/>
    </source>
</evidence>
<evidence type="ECO:0000256" key="3">
    <source>
        <dbReference type="ARBA" id="ARBA00020797"/>
    </source>
</evidence>
<dbReference type="Pfam" id="PF24995">
    <property type="entry name" value="DSRM_2"/>
    <property type="match status" value="1"/>
</dbReference>
<dbReference type="CDD" id="cd18034">
    <property type="entry name" value="DEXHc_dicer"/>
    <property type="match status" value="1"/>
</dbReference>
<keyword evidence="7" id="KW-0547">Nucleotide-binding</keyword>
<evidence type="ECO:0000256" key="14">
    <source>
        <dbReference type="ARBA" id="ARBA00023118"/>
    </source>
</evidence>
<feature type="domain" description="RNase III" evidence="20">
    <location>
        <begin position="1030"/>
        <end position="1172"/>
    </location>
</feature>
<dbReference type="InterPro" id="IPR014001">
    <property type="entry name" value="Helicase_ATP-bd"/>
</dbReference>
<dbReference type="GO" id="GO:0005634">
    <property type="term" value="C:nucleus"/>
    <property type="evidence" value="ECO:0007669"/>
    <property type="project" value="TreeGrafter"/>
</dbReference>
<proteinExistence type="inferred from homology"/>
<dbReference type="Gene3D" id="3.40.50.300">
    <property type="entry name" value="P-loop containing nucleotide triphosphate hydrolases"/>
    <property type="match status" value="2"/>
</dbReference>
<keyword evidence="13 18" id="KW-0694">RNA-binding</keyword>
<dbReference type="GO" id="GO:0005737">
    <property type="term" value="C:cytoplasm"/>
    <property type="evidence" value="ECO:0007669"/>
    <property type="project" value="TreeGrafter"/>
</dbReference>
<dbReference type="Pfam" id="PF00636">
    <property type="entry name" value="Ribonuclease_3"/>
    <property type="match status" value="2"/>
</dbReference>
<dbReference type="CDD" id="cd00593">
    <property type="entry name" value="RIBOc"/>
    <property type="match status" value="2"/>
</dbReference>
<keyword evidence="9" id="KW-0347">Helicase</keyword>
<evidence type="ECO:0000256" key="13">
    <source>
        <dbReference type="ARBA" id="ARBA00022884"/>
    </source>
</evidence>
<dbReference type="SMART" id="SM00535">
    <property type="entry name" value="RIBOc"/>
    <property type="match status" value="2"/>
</dbReference>
<dbReference type="VEuPathDB" id="FungiDB:EMCG_06422"/>
<evidence type="ECO:0000313" key="26">
    <source>
        <dbReference type="Proteomes" id="UP000034164"/>
    </source>
</evidence>
<feature type="domain" description="PAZ" evidence="21">
    <location>
        <begin position="863"/>
        <end position="991"/>
    </location>
</feature>
<evidence type="ECO:0000256" key="9">
    <source>
        <dbReference type="ARBA" id="ARBA00022806"/>
    </source>
</evidence>
<evidence type="ECO:0000256" key="18">
    <source>
        <dbReference type="PROSITE-ProRule" id="PRU00657"/>
    </source>
</evidence>
<keyword evidence="14" id="KW-0051">Antiviral defense</keyword>
<evidence type="ECO:0000256" key="6">
    <source>
        <dbReference type="ARBA" id="ARBA00022737"/>
    </source>
</evidence>
<evidence type="ECO:0000313" key="25">
    <source>
        <dbReference type="EMBL" id="KKZ67893.1"/>
    </source>
</evidence>
<comment type="similarity">
    <text evidence="17 18">Belongs to the helicase family. Dicer subfamily.</text>
</comment>
<dbReference type="InterPro" id="IPR056755">
    <property type="entry name" value="DSRM_2"/>
</dbReference>
<keyword evidence="15" id="KW-0464">Manganese</keyword>
<evidence type="ECO:0000256" key="10">
    <source>
        <dbReference type="ARBA" id="ARBA00022833"/>
    </source>
</evidence>
<dbReference type="SUPFAM" id="SSF54768">
    <property type="entry name" value="dsRNA-binding domain-like"/>
    <property type="match status" value="1"/>
</dbReference>
<comment type="caution">
    <text evidence="25">The sequence shown here is derived from an EMBL/GenBank/DDBJ whole genome shotgun (WGS) entry which is preliminary data.</text>
</comment>
<comment type="function">
    <text evidence="16">Dicer-like endonuclease involved in cleaving double-stranded RNA in the RNA interference (RNAi) pathway. Produces 21 to 25 bp dsRNAs (siRNAs) which target the selective destruction of homologous RNAs leading to sequence-specific suppression of gene expression, called post-transcriptional gene silencing (PTGS). Part of a broad host defense response against viral infection and transposons.</text>
</comment>
<dbReference type="FunFam" id="1.10.1520.10:FF:000026">
    <property type="entry name" value="Dicer-like protein 1"/>
    <property type="match status" value="1"/>
</dbReference>
<evidence type="ECO:0000256" key="2">
    <source>
        <dbReference type="ARBA" id="ARBA00001946"/>
    </source>
</evidence>
<dbReference type="InterPro" id="IPR006935">
    <property type="entry name" value="Helicase/UvrB_N"/>
</dbReference>
<evidence type="ECO:0000256" key="5">
    <source>
        <dbReference type="ARBA" id="ARBA00022723"/>
    </source>
</evidence>
<dbReference type="PANTHER" id="PTHR14950">
    <property type="entry name" value="DICER-RELATED"/>
    <property type="match status" value="1"/>
</dbReference>
<name>A0A0G2IBM0_9EURO</name>
<gene>
    <name evidence="25" type="ORF">EMCG_06422</name>
</gene>
<evidence type="ECO:0000256" key="17">
    <source>
        <dbReference type="ARBA" id="ARBA00035116"/>
    </source>
</evidence>
<dbReference type="InterPro" id="IPR003100">
    <property type="entry name" value="PAZ_dom"/>
</dbReference>
<feature type="compositionally biased region" description="Acidic residues" evidence="19">
    <location>
        <begin position="17"/>
        <end position="28"/>
    </location>
</feature>
<dbReference type="GO" id="GO:0003723">
    <property type="term" value="F:RNA binding"/>
    <property type="evidence" value="ECO:0007669"/>
    <property type="project" value="UniProtKB-UniRule"/>
</dbReference>
<dbReference type="InterPro" id="IPR027417">
    <property type="entry name" value="P-loop_NTPase"/>
</dbReference>
<dbReference type="GO" id="GO:0030422">
    <property type="term" value="P:siRNA processing"/>
    <property type="evidence" value="ECO:0007669"/>
    <property type="project" value="TreeGrafter"/>
</dbReference>
<evidence type="ECO:0000259" key="24">
    <source>
        <dbReference type="PROSITE" id="PS51327"/>
    </source>
</evidence>
<keyword evidence="11" id="KW-0067">ATP-binding</keyword>
<dbReference type="EMBL" id="LCZI01000179">
    <property type="protein sequence ID" value="KKZ67893.1"/>
    <property type="molecule type" value="Genomic_DNA"/>
</dbReference>
<dbReference type="GO" id="GO:0050688">
    <property type="term" value="P:regulation of defense response to virus"/>
    <property type="evidence" value="ECO:0007669"/>
    <property type="project" value="UniProtKB-KW"/>
</dbReference>
<keyword evidence="4" id="KW-0930">Antiviral protein</keyword>
<evidence type="ECO:0000256" key="8">
    <source>
        <dbReference type="ARBA" id="ARBA00022801"/>
    </source>
</evidence>
<dbReference type="FunFam" id="3.40.50.300:FF:001669">
    <property type="entry name" value="Dicer-like protein 1"/>
    <property type="match status" value="1"/>
</dbReference>
<dbReference type="InterPro" id="IPR036389">
    <property type="entry name" value="RNase_III_sf"/>
</dbReference>
<sequence>MSAMAIDKLVDVRDEASEPEGSDNELETFEQAPLNAAGRRQKQNAKFKALLSKRTETITAEDIQRATKVKTDSELSMTNLIAKQDFASVIHDPREYQLELFEKAKTANVIAVLDTGSGKTLIAVLLLKHMIQKELADRASGKPPRISYFLVDSVTLVYQQAVVLKANIDQSIDKFCGAMQTDLWSKDTWNKHFSKNMIIVCTAEVLHQCLLRSFIRMQQINLLIFDEAHHAKKDHPYARILKDFYLQKTEVQNRPKIFGMTASPVDAKVDVVKAATTLETLLDSQIATTSDVNALRQAIARPTEQIWVYDRLDTPSETDLYKVMHLRFGDIRELEKIFSFALEASSTLGRWCSDWLWTFALDEAELPKLEGRIGRTYMQARSGNHTKGVDEAIKLLREARQLIKNHTFYTPVDFPEHLSSKVRILLHELSLYFERHTDTKCIVFVQQRHTAKLLAELFSRIGTQHMRTGLLIGVRHDGIGGAHFSFRQQFLTLLKFRKGELNCLFATSVAEEGLDIPDCNLVIRFDLNLTMIQYVQSRGRARHSNSIYAHMMERDNLIHESCIQEVQREENVMRRFCEALPEDRIVRGSSDDLQTILDREQYRNSFTIHSTGAKLTYPSALAVLAHYASSLQYENEMSTQVNYFIERIDGAFVCEASLPEKSPFRGLMGKPSARKLHAKQSAAFETCLMLRKNGLLDDHFVSKYHRRLPAMRNAKLALTSKKTNQYDMMVKPKRWENSRGTIPSEIHATVLTLRPVGELRRAYQPLILFTRDALPKFPIFPLYLEDDIECHVVSIPLRISLRVSEPELDLLTTFTLRIFQDLFHKVYDHQPAMMTYWLAPARLNSEERDISENLDPRELLDISIIQHVQENSEIRWSAGMPPSAVENQFMFDKWDGRYRYFTSKVEPSLRPSDPPPPTMAKRRHLENIMNYCLSLFKNSRLKFLEECDWNQPVVRAELVRLRRNLLDRATEQEKGEETTYYICPEPLRISALTAPVAAFAFAFPAIISRIESYLISLEACDKLQLEITTQLALEALTKDSDNTEEHRGEQIHFQRGMGKNYERLEFLGDCFLKMATSISLFAMNPDNDEYDFHVKRMCLICNQNLFNTAVSIGLYEFVRTRGFSRRNWYPEGIKLLQGKAKSESAENKHALGDKTIADICEALIGASLLSGGKSHRFDTAVKAVTAFVNSDNHRVSDWKSYVDLYSLPGYQIAQADAGQLDLAKQIGDRLGYCFKYPRLLRSAFTHASFPAAWSKVPCYQRLEFLGDSLLDMVCVEYLYHCYPDRDPQWLTEHKMAMVSNKFLGAVTVRLGLHRHLQYFSNALLGQITRYAEEIEAAEAESADSPDAWTTTSDPPKCLPDMLEAYIGAIFVDSNFSFEVVEDFFQRYLKHYFEDMNIYDTFANKHPTTYLHNRLTTDFGCTNYCLKAGEVQLVDGTEPRVFAAVIAHDEFVAEGIASSVRYAKVKASEAALAKLEGLAPFKFREIYRCDCVANKGEEGAVTGAGAGAENVKPICV</sequence>
<dbReference type="Proteomes" id="UP000034164">
    <property type="component" value="Unassembled WGS sequence"/>
</dbReference>
<dbReference type="GO" id="GO:0046872">
    <property type="term" value="F:metal ion binding"/>
    <property type="evidence" value="ECO:0007669"/>
    <property type="project" value="UniProtKB-KW"/>
</dbReference>
<comment type="cofactor">
    <cofactor evidence="1">
        <name>Mn(2+)</name>
        <dbReference type="ChEBI" id="CHEBI:29035"/>
    </cofactor>
</comment>
<feature type="domain" description="Helicase C-terminal" evidence="23">
    <location>
        <begin position="425"/>
        <end position="585"/>
    </location>
</feature>
<dbReference type="PANTHER" id="PTHR14950:SF62">
    <property type="entry name" value="DICER-LIKE PROTEIN 1"/>
    <property type="match status" value="1"/>
</dbReference>
<evidence type="ECO:0000256" key="11">
    <source>
        <dbReference type="ARBA" id="ARBA00022840"/>
    </source>
</evidence>
<feature type="domain" description="RNase III" evidence="20">
    <location>
        <begin position="1223"/>
        <end position="1374"/>
    </location>
</feature>